<reference evidence="2" key="1">
    <citation type="journal article" date="2019" name="Nat. Commun.">
        <title>The genome of broomcorn millet.</title>
        <authorList>
            <person name="Zou C."/>
            <person name="Miki D."/>
            <person name="Li D."/>
            <person name="Tang Q."/>
            <person name="Xiao L."/>
            <person name="Rajput S."/>
            <person name="Deng P."/>
            <person name="Jia W."/>
            <person name="Huang R."/>
            <person name="Zhang M."/>
            <person name="Sun Y."/>
            <person name="Hu J."/>
            <person name="Fu X."/>
            <person name="Schnable P.S."/>
            <person name="Li F."/>
            <person name="Zhang H."/>
            <person name="Feng B."/>
            <person name="Zhu X."/>
            <person name="Liu R."/>
            <person name="Schnable J.C."/>
            <person name="Zhu J.-K."/>
            <person name="Zhang H."/>
        </authorList>
    </citation>
    <scope>NUCLEOTIDE SEQUENCE [LARGE SCALE GENOMIC DNA]</scope>
</reference>
<organism evidence="1 2">
    <name type="scientific">Panicum miliaceum</name>
    <name type="common">Proso millet</name>
    <name type="synonym">Broomcorn millet</name>
    <dbReference type="NCBI Taxonomy" id="4540"/>
    <lineage>
        <taxon>Eukaryota</taxon>
        <taxon>Viridiplantae</taxon>
        <taxon>Streptophyta</taxon>
        <taxon>Embryophyta</taxon>
        <taxon>Tracheophyta</taxon>
        <taxon>Spermatophyta</taxon>
        <taxon>Magnoliopsida</taxon>
        <taxon>Liliopsida</taxon>
        <taxon>Poales</taxon>
        <taxon>Poaceae</taxon>
        <taxon>PACMAD clade</taxon>
        <taxon>Panicoideae</taxon>
        <taxon>Panicodae</taxon>
        <taxon>Paniceae</taxon>
        <taxon>Panicinae</taxon>
        <taxon>Panicum</taxon>
        <taxon>Panicum sect. Panicum</taxon>
    </lineage>
</organism>
<protein>
    <submittedName>
        <fullName evidence="1">Uncharacterized protein</fullName>
    </submittedName>
</protein>
<dbReference type="AlphaFoldDB" id="A0A3L6QDN8"/>
<accession>A0A3L6QDN8</accession>
<dbReference type="OrthoDB" id="593744at2759"/>
<evidence type="ECO:0000313" key="2">
    <source>
        <dbReference type="Proteomes" id="UP000275267"/>
    </source>
</evidence>
<gene>
    <name evidence="1" type="ORF">C2845_PM12G03340</name>
</gene>
<dbReference type="EMBL" id="PQIB02000012">
    <property type="protein sequence ID" value="RLM78818.1"/>
    <property type="molecule type" value="Genomic_DNA"/>
</dbReference>
<dbReference type="Proteomes" id="UP000275267">
    <property type="component" value="Unassembled WGS sequence"/>
</dbReference>
<evidence type="ECO:0000313" key="1">
    <source>
        <dbReference type="EMBL" id="RLM78818.1"/>
    </source>
</evidence>
<sequence length="63" mass="7570">MVDWWRRLDDGPRLGGPQHTRVNFRQYLGWYHSATRYKLRQKWTGDDYACIASSEDEDTSYDV</sequence>
<proteinExistence type="predicted"/>
<comment type="caution">
    <text evidence="1">The sequence shown here is derived from an EMBL/GenBank/DDBJ whole genome shotgun (WGS) entry which is preliminary data.</text>
</comment>
<name>A0A3L6QDN8_PANMI</name>
<keyword evidence="2" id="KW-1185">Reference proteome</keyword>